<dbReference type="SUPFAM" id="SSF54523">
    <property type="entry name" value="Pili subunits"/>
    <property type="match status" value="1"/>
</dbReference>
<keyword evidence="5" id="KW-0997">Cell inner membrane</keyword>
<name>A0A931NCW1_9BURK</name>
<dbReference type="Proteomes" id="UP000613266">
    <property type="component" value="Unassembled WGS sequence"/>
</dbReference>
<evidence type="ECO:0000256" key="5">
    <source>
        <dbReference type="ARBA" id="ARBA00022519"/>
    </source>
</evidence>
<evidence type="ECO:0000313" key="13">
    <source>
        <dbReference type="EMBL" id="MBH9576002.1"/>
    </source>
</evidence>
<evidence type="ECO:0000256" key="11">
    <source>
        <dbReference type="SAM" id="Phobius"/>
    </source>
</evidence>
<evidence type="ECO:0000256" key="1">
    <source>
        <dbReference type="ARBA" id="ARBA00004377"/>
    </source>
</evidence>
<dbReference type="InterPro" id="IPR022346">
    <property type="entry name" value="T2SS_GspH"/>
</dbReference>
<evidence type="ECO:0000256" key="10">
    <source>
        <dbReference type="ARBA" id="ARBA00030775"/>
    </source>
</evidence>
<comment type="similarity">
    <text evidence="9">Belongs to the GSP H family.</text>
</comment>
<evidence type="ECO:0000256" key="2">
    <source>
        <dbReference type="ARBA" id="ARBA00021549"/>
    </source>
</evidence>
<dbReference type="InterPro" id="IPR045584">
    <property type="entry name" value="Pilin-like"/>
</dbReference>
<feature type="transmembrane region" description="Helical" evidence="11">
    <location>
        <begin position="12"/>
        <end position="32"/>
    </location>
</feature>
<dbReference type="GO" id="GO:0005886">
    <property type="term" value="C:plasma membrane"/>
    <property type="evidence" value="ECO:0007669"/>
    <property type="project" value="UniProtKB-SubCell"/>
</dbReference>
<gene>
    <name evidence="13" type="ORF">I7X39_03700</name>
</gene>
<dbReference type="GO" id="GO:0015628">
    <property type="term" value="P:protein secretion by the type II secretion system"/>
    <property type="evidence" value="ECO:0007669"/>
    <property type="project" value="InterPro"/>
</dbReference>
<evidence type="ECO:0000256" key="8">
    <source>
        <dbReference type="ARBA" id="ARBA00023136"/>
    </source>
</evidence>
<comment type="subcellular location">
    <subcellularLocation>
        <location evidence="1">Cell inner membrane</location>
        <topology evidence="1">Single-pass membrane protein</topology>
    </subcellularLocation>
</comment>
<comment type="caution">
    <text evidence="13">The sequence shown here is derived from an EMBL/GenBank/DDBJ whole genome shotgun (WGS) entry which is preliminary data.</text>
</comment>
<keyword evidence="4" id="KW-0488">Methylation</keyword>
<dbReference type="GO" id="GO:0015627">
    <property type="term" value="C:type II protein secretion system complex"/>
    <property type="evidence" value="ECO:0007669"/>
    <property type="project" value="InterPro"/>
</dbReference>
<dbReference type="EMBL" id="JAEDAK010000002">
    <property type="protein sequence ID" value="MBH9576002.1"/>
    <property type="molecule type" value="Genomic_DNA"/>
</dbReference>
<evidence type="ECO:0000256" key="9">
    <source>
        <dbReference type="ARBA" id="ARBA00025772"/>
    </source>
</evidence>
<dbReference type="Pfam" id="PF07963">
    <property type="entry name" value="N_methyl"/>
    <property type="match status" value="1"/>
</dbReference>
<dbReference type="Pfam" id="PF12019">
    <property type="entry name" value="GspH"/>
    <property type="match status" value="1"/>
</dbReference>
<dbReference type="AlphaFoldDB" id="A0A931NCW1"/>
<dbReference type="Gene3D" id="3.55.40.10">
    <property type="entry name" value="minor pseudopilin epsh domain"/>
    <property type="match status" value="1"/>
</dbReference>
<evidence type="ECO:0000259" key="12">
    <source>
        <dbReference type="Pfam" id="PF12019"/>
    </source>
</evidence>
<evidence type="ECO:0000256" key="6">
    <source>
        <dbReference type="ARBA" id="ARBA00022692"/>
    </source>
</evidence>
<accession>A0A931NCW1</accession>
<evidence type="ECO:0000256" key="7">
    <source>
        <dbReference type="ARBA" id="ARBA00022989"/>
    </source>
</evidence>
<keyword evidence="6 11" id="KW-0812">Transmembrane</keyword>
<keyword evidence="7 11" id="KW-1133">Transmembrane helix</keyword>
<keyword evidence="14" id="KW-1185">Reference proteome</keyword>
<evidence type="ECO:0000256" key="4">
    <source>
        <dbReference type="ARBA" id="ARBA00022481"/>
    </source>
</evidence>
<protein>
    <recommendedName>
        <fullName evidence="2">Type II secretion system protein H</fullName>
    </recommendedName>
    <alternativeName>
        <fullName evidence="10">General secretion pathway protein H</fullName>
    </alternativeName>
</protein>
<feature type="domain" description="General secretion pathway GspH" evidence="12">
    <location>
        <begin position="44"/>
        <end position="184"/>
    </location>
</feature>
<keyword evidence="8 11" id="KW-0472">Membrane</keyword>
<sequence length="201" mass="20512">MLMQSEKGLTLIEALVGLVIVAMMFTLGGPAFSAWMANARIRGTAETVLAGLQLARTEATSRNAQVRFQLTSSLDDTCVLAVTGPNWVVDVVTADAADSVVSQCDAAASDTVAPHVLQKHAAQETQGGSVVTSTADSVIFNGMGRLVGGPAAATTVTITGSNPANCKSLGGELNCLQVQVSAAGQIRMCNPVFATGSVQAC</sequence>
<evidence type="ECO:0000313" key="14">
    <source>
        <dbReference type="Proteomes" id="UP000613266"/>
    </source>
</evidence>
<evidence type="ECO:0000256" key="3">
    <source>
        <dbReference type="ARBA" id="ARBA00022475"/>
    </source>
</evidence>
<proteinExistence type="inferred from homology"/>
<dbReference type="InterPro" id="IPR012902">
    <property type="entry name" value="N_methyl_site"/>
</dbReference>
<organism evidence="13 14">
    <name type="scientific">Inhella proteolytica</name>
    <dbReference type="NCBI Taxonomy" id="2795029"/>
    <lineage>
        <taxon>Bacteria</taxon>
        <taxon>Pseudomonadati</taxon>
        <taxon>Pseudomonadota</taxon>
        <taxon>Betaproteobacteria</taxon>
        <taxon>Burkholderiales</taxon>
        <taxon>Sphaerotilaceae</taxon>
        <taxon>Inhella</taxon>
    </lineage>
</organism>
<reference evidence="13" key="1">
    <citation type="submission" date="2020-12" db="EMBL/GenBank/DDBJ databases">
        <title>The genome sequence of Inhella sp. 1Y17.</title>
        <authorList>
            <person name="Liu Y."/>
        </authorList>
    </citation>
    <scope>NUCLEOTIDE SEQUENCE</scope>
    <source>
        <strain evidence="13">1Y17</strain>
    </source>
</reference>
<keyword evidence="3" id="KW-1003">Cell membrane</keyword>